<dbReference type="AlphaFoldDB" id="A0A0N4X622"/>
<gene>
    <name evidence="2" type="ORF">HPLM_LOCUS19806</name>
</gene>
<reference evidence="4" key="1">
    <citation type="submission" date="2017-02" db="UniProtKB">
        <authorList>
            <consortium name="WormBaseParasite"/>
        </authorList>
    </citation>
    <scope>IDENTIFICATION</scope>
</reference>
<protein>
    <submittedName>
        <fullName evidence="4">HEPN domain-containing protein</fullName>
    </submittedName>
</protein>
<feature type="compositionally biased region" description="Low complexity" evidence="1">
    <location>
        <begin position="54"/>
        <end position="64"/>
    </location>
</feature>
<proteinExistence type="predicted"/>
<reference evidence="2 3" key="2">
    <citation type="submission" date="2018-11" db="EMBL/GenBank/DDBJ databases">
        <authorList>
            <consortium name="Pathogen Informatics"/>
        </authorList>
    </citation>
    <scope>NUCLEOTIDE SEQUENCE [LARGE SCALE GENOMIC DNA]</scope>
    <source>
        <strain evidence="2 3">MHpl1</strain>
    </source>
</reference>
<name>A0A0N4X622_HAEPC</name>
<organism evidence="4">
    <name type="scientific">Haemonchus placei</name>
    <name type="common">Barber's pole worm</name>
    <dbReference type="NCBI Taxonomy" id="6290"/>
    <lineage>
        <taxon>Eukaryota</taxon>
        <taxon>Metazoa</taxon>
        <taxon>Ecdysozoa</taxon>
        <taxon>Nematoda</taxon>
        <taxon>Chromadorea</taxon>
        <taxon>Rhabditida</taxon>
        <taxon>Rhabditina</taxon>
        <taxon>Rhabditomorpha</taxon>
        <taxon>Strongyloidea</taxon>
        <taxon>Trichostrongylidae</taxon>
        <taxon>Haemonchus</taxon>
    </lineage>
</organism>
<dbReference type="EMBL" id="UZAF01021601">
    <property type="protein sequence ID" value="VDO79444.1"/>
    <property type="molecule type" value="Genomic_DNA"/>
</dbReference>
<evidence type="ECO:0000313" key="4">
    <source>
        <dbReference type="WBParaSite" id="HPLM_0001981401-mRNA-1"/>
    </source>
</evidence>
<evidence type="ECO:0000313" key="2">
    <source>
        <dbReference type="EMBL" id="VDO79444.1"/>
    </source>
</evidence>
<evidence type="ECO:0000256" key="1">
    <source>
        <dbReference type="SAM" id="MobiDB-lite"/>
    </source>
</evidence>
<evidence type="ECO:0000313" key="3">
    <source>
        <dbReference type="Proteomes" id="UP000268014"/>
    </source>
</evidence>
<sequence length="73" mass="8119">MRERFNRACIEDLMMQARKIKYDTIGLTEKRCHHSLQAALEIGKELLLGTKKASVPSGSSSVNSTLNLAQKNS</sequence>
<dbReference type="OrthoDB" id="5873147at2759"/>
<dbReference type="Proteomes" id="UP000268014">
    <property type="component" value="Unassembled WGS sequence"/>
</dbReference>
<accession>A0A0N4X622</accession>
<feature type="region of interest" description="Disordered" evidence="1">
    <location>
        <begin position="53"/>
        <end position="73"/>
    </location>
</feature>
<keyword evidence="3" id="KW-1185">Reference proteome</keyword>
<dbReference type="WBParaSite" id="HPLM_0001981401-mRNA-1">
    <property type="protein sequence ID" value="HPLM_0001981401-mRNA-1"/>
    <property type="gene ID" value="HPLM_0001981401"/>
</dbReference>